<sequence length="1171" mass="131595">MAKSTPSVVQTHSSADKSRSRSKTAHSSVEKPANSRPHQSASRMRLLKEIKSLGGDATDLDLLEGVLSGSECEDNDDIPQNKVVFKPEENEAALLSDLMAFMSGQLKMDPSKSTVEAVSDDEGEESQDEPVTFVKETQDKPATFAKETQDKPVAFAKDSKTNAKNKTPPKPDSDSGEDEDDEDVFNTFNDQEVKQDTGATYGQGDEDEVQKMLAQMIKGKKPVDKLQSRLLIEPSERWWELSNIAEVETDLVNANSDLISQKFVNAENLWKEEISKFEKLRQSTESRADKDFISTVLKSGTTTDKLSALTLQIQEAPLHRFTLLNDHLICGMARKKSRREALVAIDSIKDLLLNSILPDRKLKYFVDQPVLSKKTTREHLILWYFEDALKKAYFSFIQLIEASTLHGLLMLEPCRELTKDPLPHIKNKMLSIVFDLLTAKPEQEQNLLSLLVNKLGDLDKKIASKSVHLLAQLIQNHPAMKSIVIGEIERLLFRSNIAERAQYYAVTFLNQIVLSRNKKDSDTANMLIDVYFKLFEILVHKIRIKEEVKDRCVTGTGKKHAKKGKNSRHKQQAIKNKKDGNTNLVAASQSSGGLEQVDGVDAKMMAALLTGVNRAFPYAELDNEVFESHLNILFKITHVATFNTCIQSLTLILQVQSSREMVSDRFYRALYDTLLDNRLFEASKQSMYLNLLFKAMKTDASPKRVRSFVKRIVQVCGRAQIPLICGSLFLIGELAKLQPGLWTFITQPEEHDEERFVDASEPAGEDVTMSDTSKDEDSHAVDSNPSKLQKPVIDTTHKYDGRKRDPLYTNADQVCLWELCIFASHFHPTVSLYARTLLSGSPIVVPATAKNYDPLQNHTLSRFLDRFVFKAPKKVTSLYHGSSLMQPRVSTGKTNDSESTMTQFALNSGNLLSGSQRKKNVIYVDQENPNVLIKLDDTPANLVQWSHTKIDQVAPDDLFYYKFFVDRSKKAKQDDEGKDGDHNDLDSNQDIDEEEAWNAMQKSSGFPQISEGLGSEDEDEDFLPENNDEDVQADGDDDDMAAWANGKPSKQEEDDDMMDTLISDEGDDFDEDPSTASHTDKKETKQTVGKRGAKLKDRLASKAVAMGYSGDYFAGGMDDFANADDFSNLLDRQDTEESGADEVEEESERKRKRKSNSKGRTQKKRLNVNSS</sequence>
<feature type="compositionally biased region" description="Acidic residues" evidence="2">
    <location>
        <begin position="1134"/>
        <end position="1146"/>
    </location>
</feature>
<protein>
    <recommendedName>
        <fullName evidence="3">CCAAT-binding factor domain-containing protein</fullName>
    </recommendedName>
</protein>
<dbReference type="InterPro" id="IPR005612">
    <property type="entry name" value="CCAAT-binding_factor"/>
</dbReference>
<feature type="compositionally biased region" description="Acidic residues" evidence="2">
    <location>
        <begin position="1014"/>
        <end position="1040"/>
    </location>
</feature>
<dbReference type="InterPro" id="IPR016024">
    <property type="entry name" value="ARM-type_fold"/>
</dbReference>
<dbReference type="PANTHER" id="PTHR12048">
    <property type="entry name" value="CCAAT-BINDING FACTOR-RELATED"/>
    <property type="match status" value="1"/>
</dbReference>
<evidence type="ECO:0000259" key="3">
    <source>
        <dbReference type="Pfam" id="PF03914"/>
    </source>
</evidence>
<dbReference type="PANTHER" id="PTHR12048:SF0">
    <property type="entry name" value="CCAAT_ENHANCER-BINDING PROTEIN ZETA"/>
    <property type="match status" value="1"/>
</dbReference>
<organism evidence="4 5">
    <name type="scientific">Batrachochytrium dendrobatidis (strain JEL423)</name>
    <dbReference type="NCBI Taxonomy" id="403673"/>
    <lineage>
        <taxon>Eukaryota</taxon>
        <taxon>Fungi</taxon>
        <taxon>Fungi incertae sedis</taxon>
        <taxon>Chytridiomycota</taxon>
        <taxon>Chytridiomycota incertae sedis</taxon>
        <taxon>Chytridiomycetes</taxon>
        <taxon>Rhizophydiales</taxon>
        <taxon>Rhizophydiales incertae sedis</taxon>
        <taxon>Batrachochytrium</taxon>
    </lineage>
</organism>
<evidence type="ECO:0000256" key="2">
    <source>
        <dbReference type="SAM" id="MobiDB-lite"/>
    </source>
</evidence>
<reference evidence="4 5" key="1">
    <citation type="submission" date="2006-10" db="EMBL/GenBank/DDBJ databases">
        <title>The Genome Sequence of Batrachochytrium dendrobatidis JEL423.</title>
        <authorList>
            <consortium name="The Broad Institute Genome Sequencing Platform"/>
            <person name="Birren B."/>
            <person name="Lander E."/>
            <person name="Galagan J."/>
            <person name="Cuomo C."/>
            <person name="Devon K."/>
            <person name="Jaffe D."/>
            <person name="Butler J."/>
            <person name="Alvarez P."/>
            <person name="Gnerre S."/>
            <person name="Grabherr M."/>
            <person name="Kleber M."/>
            <person name="Mauceli E."/>
            <person name="Brockman W."/>
            <person name="Young S."/>
            <person name="LaButti K."/>
            <person name="Sykes S."/>
            <person name="DeCaprio D."/>
            <person name="Crawford M."/>
            <person name="Koehrsen M."/>
            <person name="Engels R."/>
            <person name="Montgomery P."/>
            <person name="Pearson M."/>
            <person name="Howarth C."/>
            <person name="Larson L."/>
            <person name="White J."/>
            <person name="O'Leary S."/>
            <person name="Kodira C."/>
            <person name="Zeng Q."/>
            <person name="Yandava C."/>
            <person name="Alvarado L."/>
            <person name="Longcore J."/>
            <person name="James T."/>
        </authorList>
    </citation>
    <scope>NUCLEOTIDE SEQUENCE [LARGE SCALE GENOMIC DNA]</scope>
    <source>
        <strain evidence="4 5">JEL423</strain>
    </source>
</reference>
<accession>A0A177WIJ8</accession>
<feature type="compositionally biased region" description="Basic residues" evidence="2">
    <location>
        <begin position="557"/>
        <end position="572"/>
    </location>
</feature>
<reference evidence="4 5" key="2">
    <citation type="submission" date="2016-05" db="EMBL/GenBank/DDBJ databases">
        <title>Lineage-specific infection strategies underlie the spectrum of fungal disease in amphibians.</title>
        <authorList>
            <person name="Cuomo C.A."/>
            <person name="Farrer R.A."/>
            <person name="James T."/>
            <person name="Longcore J."/>
            <person name="Birren B."/>
        </authorList>
    </citation>
    <scope>NUCLEOTIDE SEQUENCE [LARGE SCALE GENOMIC DNA]</scope>
    <source>
        <strain evidence="4 5">JEL423</strain>
    </source>
</reference>
<feature type="compositionally biased region" description="Acidic residues" evidence="2">
    <location>
        <begin position="1052"/>
        <end position="1073"/>
    </location>
</feature>
<dbReference type="EMBL" id="DS022303">
    <property type="protein sequence ID" value="OAJ39535.1"/>
    <property type="molecule type" value="Genomic_DNA"/>
</dbReference>
<dbReference type="Pfam" id="PF03914">
    <property type="entry name" value="CBF"/>
    <property type="match status" value="1"/>
</dbReference>
<name>A0A177WIJ8_BATDL</name>
<dbReference type="Proteomes" id="UP000077115">
    <property type="component" value="Unassembled WGS sequence"/>
</dbReference>
<feature type="compositionally biased region" description="Acidic residues" evidence="2">
    <location>
        <begin position="174"/>
        <end position="184"/>
    </location>
</feature>
<dbReference type="VEuPathDB" id="FungiDB:BDEG_23374"/>
<feature type="domain" description="CCAAT-binding factor" evidence="3">
    <location>
        <begin position="645"/>
        <end position="834"/>
    </location>
</feature>
<proteinExistence type="inferred from homology"/>
<dbReference type="OrthoDB" id="28947at2759"/>
<feature type="compositionally biased region" description="Acidic residues" evidence="2">
    <location>
        <begin position="118"/>
        <end position="128"/>
    </location>
</feature>
<comment type="similarity">
    <text evidence="1">Belongs to the CBF/MAK21 family.</text>
</comment>
<feature type="compositionally biased region" description="Polar residues" evidence="2">
    <location>
        <begin position="1"/>
        <end position="13"/>
    </location>
</feature>
<feature type="region of interest" description="Disordered" evidence="2">
    <location>
        <begin position="752"/>
        <end position="794"/>
    </location>
</feature>
<feature type="region of interest" description="Disordered" evidence="2">
    <location>
        <begin position="1"/>
        <end position="48"/>
    </location>
</feature>
<dbReference type="InterPro" id="IPR040155">
    <property type="entry name" value="CEBPZ/Mak21-like"/>
</dbReference>
<gene>
    <name evidence="4" type="ORF">BDEG_23374</name>
</gene>
<feature type="region of interest" description="Disordered" evidence="2">
    <location>
        <begin position="1128"/>
        <end position="1171"/>
    </location>
</feature>
<evidence type="ECO:0000313" key="5">
    <source>
        <dbReference type="Proteomes" id="UP000077115"/>
    </source>
</evidence>
<dbReference type="STRING" id="403673.A0A177WIJ8"/>
<feature type="region of interest" description="Disordered" evidence="2">
    <location>
        <begin position="1003"/>
        <end position="1096"/>
    </location>
</feature>
<feature type="region of interest" description="Disordered" evidence="2">
    <location>
        <begin position="555"/>
        <end position="579"/>
    </location>
</feature>
<evidence type="ECO:0000313" key="4">
    <source>
        <dbReference type="EMBL" id="OAJ39535.1"/>
    </source>
</evidence>
<feature type="region of interest" description="Disordered" evidence="2">
    <location>
        <begin position="107"/>
        <end position="203"/>
    </location>
</feature>
<dbReference type="GO" id="GO:0005634">
    <property type="term" value="C:nucleus"/>
    <property type="evidence" value="ECO:0007669"/>
    <property type="project" value="UniProtKB-ARBA"/>
</dbReference>
<dbReference type="SUPFAM" id="SSF48371">
    <property type="entry name" value="ARM repeat"/>
    <property type="match status" value="1"/>
</dbReference>
<evidence type="ECO:0000256" key="1">
    <source>
        <dbReference type="ARBA" id="ARBA00007797"/>
    </source>
</evidence>
<dbReference type="AlphaFoldDB" id="A0A177WIJ8"/>
<feature type="compositionally biased region" description="Basic residues" evidence="2">
    <location>
        <begin position="1150"/>
        <end position="1171"/>
    </location>
</feature>
<dbReference type="eggNOG" id="KOG2038">
    <property type="taxonomic scope" value="Eukaryota"/>
</dbReference>